<dbReference type="InterPro" id="IPR000182">
    <property type="entry name" value="GNAT_dom"/>
</dbReference>
<sequence length="187" mass="21486">MKNNSILLTEQAGNALSIQNILRINEIWRKVFPENKPLDPANRKPFTNDRFFMVFKPKNGIIAVGRLRPIRGINFQGRLFNIAGVADIVSTVRKQGYGSKVVKAMHKHLQDRHQTGIGFCRPDNSPFYQKCGFQIAKDLGRRFIYQESTEKIKQGKGDVLFVNGEDRLVEKILEHTEEKVLIPCPHW</sequence>
<evidence type="ECO:0000313" key="3">
    <source>
        <dbReference type="Proteomes" id="UP000192520"/>
    </source>
</evidence>
<dbReference type="Gene3D" id="3.40.630.30">
    <property type="match status" value="1"/>
</dbReference>
<accession>A0A1W9NZ83</accession>
<dbReference type="Pfam" id="PF13527">
    <property type="entry name" value="Acetyltransf_9"/>
    <property type="match status" value="1"/>
</dbReference>
<proteinExistence type="predicted"/>
<gene>
    <name evidence="2" type="ORF">B5M47_00420</name>
</gene>
<dbReference type="SUPFAM" id="SSF55729">
    <property type="entry name" value="Acyl-CoA N-acyltransferases (Nat)"/>
    <property type="match status" value="1"/>
</dbReference>
<dbReference type="AlphaFoldDB" id="A0A1W9NZ83"/>
<name>A0A1W9NZ83_UNCC3</name>
<evidence type="ECO:0000259" key="1">
    <source>
        <dbReference type="PROSITE" id="PS51186"/>
    </source>
</evidence>
<dbReference type="Proteomes" id="UP000192520">
    <property type="component" value="Unassembled WGS sequence"/>
</dbReference>
<protein>
    <recommendedName>
        <fullName evidence="1">N-acetyltransferase domain-containing protein</fullName>
    </recommendedName>
</protein>
<dbReference type="STRING" id="1968527.B5M47_00420"/>
<dbReference type="EMBL" id="MZGJ01000003">
    <property type="protein sequence ID" value="OQX51454.1"/>
    <property type="molecule type" value="Genomic_DNA"/>
</dbReference>
<evidence type="ECO:0000313" key="2">
    <source>
        <dbReference type="EMBL" id="OQX51454.1"/>
    </source>
</evidence>
<dbReference type="InterPro" id="IPR016181">
    <property type="entry name" value="Acyl_CoA_acyltransferase"/>
</dbReference>
<dbReference type="GO" id="GO:0016747">
    <property type="term" value="F:acyltransferase activity, transferring groups other than amino-acyl groups"/>
    <property type="evidence" value="ECO:0007669"/>
    <property type="project" value="InterPro"/>
</dbReference>
<comment type="caution">
    <text evidence="2">The sequence shown here is derived from an EMBL/GenBank/DDBJ whole genome shotgun (WGS) entry which is preliminary data.</text>
</comment>
<feature type="domain" description="N-acetyltransferase" evidence="1">
    <location>
        <begin position="11"/>
        <end position="156"/>
    </location>
</feature>
<organism evidence="2 3">
    <name type="scientific">candidate division CPR3 bacterium 4484_211</name>
    <dbReference type="NCBI Taxonomy" id="1968527"/>
    <lineage>
        <taxon>Bacteria</taxon>
        <taxon>Bacteria division CPR3</taxon>
    </lineage>
</organism>
<reference evidence="3" key="1">
    <citation type="submission" date="2017-03" db="EMBL/GenBank/DDBJ databases">
        <title>Novel pathways for hydrocarbon cycling and metabolic interdependencies in hydrothermal sediment communities.</title>
        <authorList>
            <person name="Dombrowski N."/>
            <person name="Seitz K."/>
            <person name="Teske A."/>
            <person name="Baker B."/>
        </authorList>
    </citation>
    <scope>NUCLEOTIDE SEQUENCE [LARGE SCALE GENOMIC DNA]</scope>
</reference>
<dbReference type="PROSITE" id="PS51186">
    <property type="entry name" value="GNAT"/>
    <property type="match status" value="1"/>
</dbReference>